<dbReference type="Pfam" id="PF18406">
    <property type="entry name" value="DUF1281_C"/>
    <property type="match status" value="1"/>
</dbReference>
<dbReference type="RefSeq" id="WP_105716839.1">
    <property type="nucleotide sequence ID" value="NZ_PVBQ01000006.1"/>
</dbReference>
<keyword evidence="3" id="KW-1185">Reference proteome</keyword>
<accession>A0A2S9J488</accession>
<dbReference type="Proteomes" id="UP000239711">
    <property type="component" value="Unassembled WGS sequence"/>
</dbReference>
<evidence type="ECO:0000259" key="1">
    <source>
        <dbReference type="Pfam" id="PF18406"/>
    </source>
</evidence>
<gene>
    <name evidence="2" type="ORF">C5745_09920</name>
</gene>
<feature type="domain" description="YubB ferredoxin-like" evidence="1">
    <location>
        <begin position="97"/>
        <end position="150"/>
    </location>
</feature>
<evidence type="ECO:0000313" key="3">
    <source>
        <dbReference type="Proteomes" id="UP000239711"/>
    </source>
</evidence>
<organism evidence="2 3">
    <name type="scientific">Sphingobacterium haloxyli</name>
    <dbReference type="NCBI Taxonomy" id="2100533"/>
    <lineage>
        <taxon>Bacteria</taxon>
        <taxon>Pseudomonadati</taxon>
        <taxon>Bacteroidota</taxon>
        <taxon>Sphingobacteriia</taxon>
        <taxon>Sphingobacteriales</taxon>
        <taxon>Sphingobacteriaceae</taxon>
        <taxon>Sphingobacterium</taxon>
    </lineage>
</organism>
<sequence>MANYCYNHIIFDGTAESLYELIKFINESIKQHGYDDTSRLDLKRLSLSQVNDDLIAVFGARNFEVCILEYNSGEGNRVNVLHSIPTDTDSLATCGQLILTGESPWSPIHGLISILCKKFSLRAEYDYEEGRNYLGRAFFDTDGSLREREYDNYWEALAALEPDCYQDTAMEDFEQFEDAAEFSDSEIFLYAPIAIKDKLLHDYEQYYSFVDR</sequence>
<name>A0A2S9J488_9SPHI</name>
<comment type="caution">
    <text evidence="2">The sequence shown here is derived from an EMBL/GenBank/DDBJ whole genome shotgun (WGS) entry which is preliminary data.</text>
</comment>
<dbReference type="EMBL" id="PVBQ01000006">
    <property type="protein sequence ID" value="PRD47616.1"/>
    <property type="molecule type" value="Genomic_DNA"/>
</dbReference>
<protein>
    <recommendedName>
        <fullName evidence="1">YubB ferredoxin-like domain-containing protein</fullName>
    </recommendedName>
</protein>
<dbReference type="InterPro" id="IPR041329">
    <property type="entry name" value="YubB_C"/>
</dbReference>
<proteinExistence type="predicted"/>
<dbReference type="AlphaFoldDB" id="A0A2S9J488"/>
<reference evidence="2 3" key="1">
    <citation type="submission" date="2018-02" db="EMBL/GenBank/DDBJ databases">
        <title>The draft genome of Sphingobacterium sp. 5JN-11.</title>
        <authorList>
            <person name="Liu L."/>
            <person name="Li L."/>
            <person name="Liang L."/>
            <person name="Zhang X."/>
            <person name="Wang T."/>
        </authorList>
    </citation>
    <scope>NUCLEOTIDE SEQUENCE [LARGE SCALE GENOMIC DNA]</scope>
    <source>
        <strain evidence="2 3">5JN-11</strain>
    </source>
</reference>
<evidence type="ECO:0000313" key="2">
    <source>
        <dbReference type="EMBL" id="PRD47616.1"/>
    </source>
</evidence>